<accession>A0A919L658</accession>
<evidence type="ECO:0008006" key="3">
    <source>
        <dbReference type="Google" id="ProtNLM"/>
    </source>
</evidence>
<dbReference type="Gene3D" id="3.40.50.1820">
    <property type="entry name" value="alpha/beta hydrolase"/>
    <property type="match status" value="1"/>
</dbReference>
<dbReference type="AlphaFoldDB" id="A0A919L658"/>
<dbReference type="GO" id="GO:0006629">
    <property type="term" value="P:lipid metabolic process"/>
    <property type="evidence" value="ECO:0007669"/>
    <property type="project" value="InterPro"/>
</dbReference>
<dbReference type="Proteomes" id="UP000617734">
    <property type="component" value="Unassembled WGS sequence"/>
</dbReference>
<dbReference type="SUPFAM" id="SSF53474">
    <property type="entry name" value="alpha/beta-Hydrolases"/>
    <property type="match status" value="1"/>
</dbReference>
<gene>
    <name evidence="1" type="ORF">GCM10018781_72710</name>
</gene>
<sequence length="475" mass="50984">MPLQHLVVVVPGIGGSVLQTSDGAPHWDAHRRRLLGALARPARLGLDETPELRPVDVLPDITVAGPFVVPGYGRLVRRIVHHFGDVRIDTARPGQPPDTGADVLLFPYDFRLGVRHAAERLRSEIAARLGDLHTTARHRRVIVVAHSMGGLVARHWLGPGGGAPFCKALITLGTPHRGAPKALDVLVNGLPVGPVRLAGLTRVLRTWPSVYELLPRYPALADPDGVDPLYPHQWDADPAFAVRAKAAFEVHRDIETAWTRLAGTPQRPLLTAVFSRGHGTLQHGLLTSSGITVTKEAAPWLPNPTWHGDGTVPAISAIPIDAGTDLNARHVVTERHLALASTAAVVDLLAEHEGEPLTAVRGDTPDGPWLGLDLDEAAPAGRPVPFRVTLHGTQADERTRVRFRYRTAGDRTAAPAPWREAVRATDGSSWHAVLDSLPAGACHLEVSATGVPDVDRLTTGDTVAVIATDDSEYEQ</sequence>
<dbReference type="GeneID" id="95357516"/>
<evidence type="ECO:0000313" key="2">
    <source>
        <dbReference type="Proteomes" id="UP000617734"/>
    </source>
</evidence>
<protein>
    <recommendedName>
        <fullName evidence="3">Lecithin:cholesterol acyltransferase</fullName>
    </recommendedName>
</protein>
<proteinExistence type="predicted"/>
<dbReference type="EMBL" id="BNBO01000071">
    <property type="protein sequence ID" value="GHH84101.1"/>
    <property type="molecule type" value="Genomic_DNA"/>
</dbReference>
<keyword evidence="2" id="KW-1185">Reference proteome</keyword>
<dbReference type="InterPro" id="IPR029058">
    <property type="entry name" value="AB_hydrolase_fold"/>
</dbReference>
<name>A0A919L658_9ACTN</name>
<dbReference type="InterPro" id="IPR003386">
    <property type="entry name" value="LACT/PDAT_acylTrfase"/>
</dbReference>
<comment type="caution">
    <text evidence="1">The sequence shown here is derived from an EMBL/GenBank/DDBJ whole genome shotgun (WGS) entry which is preliminary data.</text>
</comment>
<dbReference type="RefSeq" id="WP_190215192.1">
    <property type="nucleotide sequence ID" value="NZ_BNBO01000071.1"/>
</dbReference>
<reference evidence="1" key="1">
    <citation type="journal article" date="2014" name="Int. J. Syst. Evol. Microbiol.">
        <title>Complete genome sequence of Corynebacterium casei LMG S-19264T (=DSM 44701T), isolated from a smear-ripened cheese.</title>
        <authorList>
            <consortium name="US DOE Joint Genome Institute (JGI-PGF)"/>
            <person name="Walter F."/>
            <person name="Albersmeier A."/>
            <person name="Kalinowski J."/>
            <person name="Ruckert C."/>
        </authorList>
    </citation>
    <scope>NUCLEOTIDE SEQUENCE</scope>
    <source>
        <strain evidence="1">JCM 4646</strain>
    </source>
</reference>
<evidence type="ECO:0000313" key="1">
    <source>
        <dbReference type="EMBL" id="GHH84101.1"/>
    </source>
</evidence>
<dbReference type="GO" id="GO:0008374">
    <property type="term" value="F:O-acyltransferase activity"/>
    <property type="evidence" value="ECO:0007669"/>
    <property type="project" value="InterPro"/>
</dbReference>
<dbReference type="PANTHER" id="PTHR11440">
    <property type="entry name" value="LECITHIN-CHOLESTEROL ACYLTRANSFERASE-RELATED"/>
    <property type="match status" value="1"/>
</dbReference>
<organism evidence="1 2">
    <name type="scientific">Kitasatospora indigofera</name>
    <dbReference type="NCBI Taxonomy" id="67307"/>
    <lineage>
        <taxon>Bacteria</taxon>
        <taxon>Bacillati</taxon>
        <taxon>Actinomycetota</taxon>
        <taxon>Actinomycetes</taxon>
        <taxon>Kitasatosporales</taxon>
        <taxon>Streptomycetaceae</taxon>
        <taxon>Kitasatospora</taxon>
    </lineage>
</organism>
<reference evidence="1" key="2">
    <citation type="submission" date="2020-09" db="EMBL/GenBank/DDBJ databases">
        <authorList>
            <person name="Sun Q."/>
            <person name="Ohkuma M."/>
        </authorList>
    </citation>
    <scope>NUCLEOTIDE SEQUENCE</scope>
    <source>
        <strain evidence="1">JCM 4646</strain>
    </source>
</reference>
<dbReference type="Pfam" id="PF02450">
    <property type="entry name" value="LCAT"/>
    <property type="match status" value="1"/>
</dbReference>